<sequence>MAAVFHSRNPLLVFVSVVSLLILLALLFALWNSRAKTQPVFPSTSPLAVEMGRRPGNAAPSFSPPMNPTGTIMVTSTIQRSYVGPPPSRPPPPPPGLSPRDGPPPHWDPPIGPPPSYMPNKEGQGTITRPVSVNYGYAV</sequence>
<evidence type="ECO:0000313" key="3">
    <source>
        <dbReference type="Proteomes" id="UP000815677"/>
    </source>
</evidence>
<dbReference type="Proteomes" id="UP000815677">
    <property type="component" value="Unassembled WGS sequence"/>
</dbReference>
<feature type="region of interest" description="Disordered" evidence="1">
    <location>
        <begin position="51"/>
        <end position="70"/>
    </location>
</feature>
<feature type="compositionally biased region" description="Pro residues" evidence="1">
    <location>
        <begin position="84"/>
        <end position="117"/>
    </location>
</feature>
<keyword evidence="3" id="KW-1185">Reference proteome</keyword>
<proteinExistence type="predicted"/>
<protein>
    <submittedName>
        <fullName evidence="2">Uncharacterized protein</fullName>
    </submittedName>
</protein>
<name>A0ABQ0L7X5_MYCCL</name>
<accession>A0ABQ0L7X5</accession>
<gene>
    <name evidence="2" type="ORF">MCHLO_04566</name>
</gene>
<reference evidence="2" key="1">
    <citation type="submission" date="2014-09" db="EMBL/GenBank/DDBJ databases">
        <title>Genome sequence of the luminous mushroom Mycena chlorophos for searching fungal bioluminescence genes.</title>
        <authorList>
            <person name="Tanaka Y."/>
            <person name="Kasuga D."/>
            <person name="Oba Y."/>
            <person name="Hase S."/>
            <person name="Sato K."/>
            <person name="Oba Y."/>
            <person name="Sakakibara Y."/>
        </authorList>
    </citation>
    <scope>NUCLEOTIDE SEQUENCE</scope>
</reference>
<organism evidence="2 3">
    <name type="scientific">Mycena chlorophos</name>
    <name type="common">Agaric fungus</name>
    <name type="synonym">Agaricus chlorophos</name>
    <dbReference type="NCBI Taxonomy" id="658473"/>
    <lineage>
        <taxon>Eukaryota</taxon>
        <taxon>Fungi</taxon>
        <taxon>Dikarya</taxon>
        <taxon>Basidiomycota</taxon>
        <taxon>Agaricomycotina</taxon>
        <taxon>Agaricomycetes</taxon>
        <taxon>Agaricomycetidae</taxon>
        <taxon>Agaricales</taxon>
        <taxon>Marasmiineae</taxon>
        <taxon>Mycenaceae</taxon>
        <taxon>Mycena</taxon>
    </lineage>
</organism>
<feature type="region of interest" description="Disordered" evidence="1">
    <location>
        <begin position="75"/>
        <end position="139"/>
    </location>
</feature>
<dbReference type="EMBL" id="DF843160">
    <property type="protein sequence ID" value="GAT47082.1"/>
    <property type="molecule type" value="Genomic_DNA"/>
</dbReference>
<evidence type="ECO:0000256" key="1">
    <source>
        <dbReference type="SAM" id="MobiDB-lite"/>
    </source>
</evidence>
<evidence type="ECO:0000313" key="2">
    <source>
        <dbReference type="EMBL" id="GAT47082.1"/>
    </source>
</evidence>